<comment type="caution">
    <text evidence="1">The sequence shown here is derived from an EMBL/GenBank/DDBJ whole genome shotgun (WGS) entry which is preliminary data.</text>
</comment>
<sequence length="10" mass="1224">RRARTAPRLQ</sequence>
<organism evidence="1 2">
    <name type="scientific">Phytophthora fragariae</name>
    <dbReference type="NCBI Taxonomy" id="53985"/>
    <lineage>
        <taxon>Eukaryota</taxon>
        <taxon>Sar</taxon>
        <taxon>Stramenopiles</taxon>
        <taxon>Oomycota</taxon>
        <taxon>Peronosporomycetes</taxon>
        <taxon>Peronosporales</taxon>
        <taxon>Peronosporaceae</taxon>
        <taxon>Phytophthora</taxon>
    </lineage>
</organism>
<proteinExistence type="predicted"/>
<dbReference type="Proteomes" id="UP000437068">
    <property type="component" value="Unassembled WGS sequence"/>
</dbReference>
<name>A0A6A4AS46_9STRA</name>
<protein>
    <submittedName>
        <fullName evidence="1">Uncharacterized protein</fullName>
    </submittedName>
</protein>
<dbReference type="EMBL" id="QXGE01007701">
    <property type="protein sequence ID" value="KAE9262993.1"/>
    <property type="molecule type" value="Genomic_DNA"/>
</dbReference>
<accession>A0A6A4AS46</accession>
<reference evidence="1 2" key="1">
    <citation type="submission" date="2018-08" db="EMBL/GenBank/DDBJ databases">
        <title>Genomic investigation of the strawberry pathogen Phytophthora fragariae indicates pathogenicity is determined by transcriptional variation in three key races.</title>
        <authorList>
            <person name="Adams T.M."/>
            <person name="Armitage A.D."/>
            <person name="Sobczyk M.K."/>
            <person name="Bates H.J."/>
            <person name="Dunwell J.M."/>
            <person name="Nellist C.F."/>
            <person name="Harrison R.J."/>
        </authorList>
    </citation>
    <scope>NUCLEOTIDE SEQUENCE [LARGE SCALE GENOMIC DNA]</scope>
    <source>
        <strain evidence="1 2">A4</strain>
    </source>
</reference>
<gene>
    <name evidence="1" type="ORF">PF001_g31852</name>
</gene>
<evidence type="ECO:0000313" key="1">
    <source>
        <dbReference type="EMBL" id="KAE9262993.1"/>
    </source>
</evidence>
<evidence type="ECO:0000313" key="2">
    <source>
        <dbReference type="Proteomes" id="UP000437068"/>
    </source>
</evidence>
<feature type="non-terminal residue" evidence="1">
    <location>
        <position position="1"/>
    </location>
</feature>